<dbReference type="GO" id="GO:0006355">
    <property type="term" value="P:regulation of DNA-templated transcription"/>
    <property type="evidence" value="ECO:0007669"/>
    <property type="project" value="InterPro"/>
</dbReference>
<name>A0A644X315_9ZZZZ</name>
<gene>
    <name evidence="5" type="primary">malT_11</name>
    <name evidence="5" type="ORF">SDC9_56877</name>
</gene>
<dbReference type="PANTHER" id="PTHR44688:SF16">
    <property type="entry name" value="DNA-BINDING TRANSCRIPTIONAL ACTIVATOR DEVR_DOSR"/>
    <property type="match status" value="1"/>
</dbReference>
<comment type="caution">
    <text evidence="5">The sequence shown here is derived from an EMBL/GenBank/DDBJ whole genome shotgun (WGS) entry which is preliminary data.</text>
</comment>
<dbReference type="Gene3D" id="1.10.10.10">
    <property type="entry name" value="Winged helix-like DNA-binding domain superfamily/Winged helix DNA-binding domain"/>
    <property type="match status" value="1"/>
</dbReference>
<protein>
    <submittedName>
        <fullName evidence="5">HTH-type transcriptional regulator MalT</fullName>
    </submittedName>
</protein>
<evidence type="ECO:0000256" key="2">
    <source>
        <dbReference type="ARBA" id="ARBA00023125"/>
    </source>
</evidence>
<dbReference type="Pfam" id="PF00196">
    <property type="entry name" value="GerE"/>
    <property type="match status" value="1"/>
</dbReference>
<dbReference type="InterPro" id="IPR011990">
    <property type="entry name" value="TPR-like_helical_dom_sf"/>
</dbReference>
<dbReference type="SUPFAM" id="SSF48452">
    <property type="entry name" value="TPR-like"/>
    <property type="match status" value="1"/>
</dbReference>
<dbReference type="CDD" id="cd06170">
    <property type="entry name" value="LuxR_C_like"/>
    <property type="match status" value="1"/>
</dbReference>
<dbReference type="InterPro" id="IPR041617">
    <property type="entry name" value="TPR_MalT"/>
</dbReference>
<dbReference type="SUPFAM" id="SSF46894">
    <property type="entry name" value="C-terminal effector domain of the bipartite response regulators"/>
    <property type="match status" value="1"/>
</dbReference>
<dbReference type="InterPro" id="IPR027417">
    <property type="entry name" value="P-loop_NTPase"/>
</dbReference>
<dbReference type="Pfam" id="PF25873">
    <property type="entry name" value="WHD_MalT"/>
    <property type="match status" value="1"/>
</dbReference>
<proteinExistence type="predicted"/>
<dbReference type="GO" id="GO:0003677">
    <property type="term" value="F:DNA binding"/>
    <property type="evidence" value="ECO:0007669"/>
    <property type="project" value="UniProtKB-KW"/>
</dbReference>
<evidence type="ECO:0000256" key="3">
    <source>
        <dbReference type="ARBA" id="ARBA00023163"/>
    </source>
</evidence>
<dbReference type="Gene3D" id="3.40.50.300">
    <property type="entry name" value="P-loop containing nucleotide triphosphate hydrolases"/>
    <property type="match status" value="1"/>
</dbReference>
<accession>A0A644X315</accession>
<keyword evidence="1" id="KW-0805">Transcription regulation</keyword>
<organism evidence="5">
    <name type="scientific">bioreactor metagenome</name>
    <dbReference type="NCBI Taxonomy" id="1076179"/>
    <lineage>
        <taxon>unclassified sequences</taxon>
        <taxon>metagenomes</taxon>
        <taxon>ecological metagenomes</taxon>
    </lineage>
</organism>
<dbReference type="PRINTS" id="PR00038">
    <property type="entry name" value="HTHLUXR"/>
</dbReference>
<dbReference type="SMART" id="SM00421">
    <property type="entry name" value="HTH_LUXR"/>
    <property type="match status" value="1"/>
</dbReference>
<dbReference type="EMBL" id="VSSQ01001707">
    <property type="protein sequence ID" value="MPM10545.1"/>
    <property type="molecule type" value="Genomic_DNA"/>
</dbReference>
<dbReference type="InterPro" id="IPR000792">
    <property type="entry name" value="Tscrpt_reg_LuxR_C"/>
</dbReference>
<reference evidence="5" key="1">
    <citation type="submission" date="2019-08" db="EMBL/GenBank/DDBJ databases">
        <authorList>
            <person name="Kucharzyk K."/>
            <person name="Murdoch R.W."/>
            <person name="Higgins S."/>
            <person name="Loffler F."/>
        </authorList>
    </citation>
    <scope>NUCLEOTIDE SEQUENCE</scope>
</reference>
<evidence type="ECO:0000256" key="1">
    <source>
        <dbReference type="ARBA" id="ARBA00023015"/>
    </source>
</evidence>
<keyword evidence="2" id="KW-0238">DNA-binding</keyword>
<dbReference type="Pfam" id="PF17874">
    <property type="entry name" value="TPR_MalT"/>
    <property type="match status" value="1"/>
</dbReference>
<evidence type="ECO:0000259" key="4">
    <source>
        <dbReference type="PROSITE" id="PS50043"/>
    </source>
</evidence>
<feature type="domain" description="HTH luxR-type" evidence="4">
    <location>
        <begin position="794"/>
        <end position="859"/>
    </location>
</feature>
<keyword evidence="3" id="KW-0804">Transcription</keyword>
<dbReference type="PROSITE" id="PS50043">
    <property type="entry name" value="HTH_LUXR_2"/>
    <property type="match status" value="1"/>
</dbReference>
<dbReference type="InterPro" id="IPR059106">
    <property type="entry name" value="WHD_MalT"/>
</dbReference>
<dbReference type="PANTHER" id="PTHR44688">
    <property type="entry name" value="DNA-BINDING TRANSCRIPTIONAL ACTIVATOR DEVR_DOSR"/>
    <property type="match status" value="1"/>
</dbReference>
<dbReference type="InterPro" id="IPR016032">
    <property type="entry name" value="Sig_transdc_resp-reg_C-effctor"/>
</dbReference>
<dbReference type="AlphaFoldDB" id="A0A644X315"/>
<dbReference type="SUPFAM" id="SSF52540">
    <property type="entry name" value="P-loop containing nucleoside triphosphate hydrolases"/>
    <property type="match status" value="1"/>
</dbReference>
<evidence type="ECO:0000313" key="5">
    <source>
        <dbReference type="EMBL" id="MPM10545.1"/>
    </source>
</evidence>
<dbReference type="InterPro" id="IPR036388">
    <property type="entry name" value="WH-like_DNA-bd_sf"/>
</dbReference>
<dbReference type="Gene3D" id="1.25.40.10">
    <property type="entry name" value="Tetratricopeptide repeat domain"/>
    <property type="match status" value="1"/>
</dbReference>
<sequence length="861" mass="98895">MRNAKLQIPTINRNIISREKLLTKLQHALEGKLTLVTAPAGYGKTTAVLDWLGKCGQPFAWLSLDDRDNNPVTFWRYVCAAFEDVADGIAKDAEYVFSSQELMQAEIYINILIDQLSEVSSDFFLVLDDLHLINTPSILTGLSHLIDHLPAKIHLILISRTLPDRQWAKHRIKWQVQRLGEEDLRFKQEEILQFYQSRGITLQDNELEAVGKYTNGWAAALVAVTLSMEEGGGHDAIEALSRSSRDIGQYLRNEVIRNWRPEKLDFAMKTSILDTLWPDLCDAVTGDENGTGLLEEISEENGFLTAVDGQRQAYRYHQLFKSFLQELLQETYPAEVPELYLRAGLWLRERGFIPEAIEHFLSGKHYKQAFELIEHQIDPMLHKFEFGRLLPWVERLPNEYRDGSFKIAAIYVLYHASMDQFDLSRQWIEKMKKIKKDYPYAPDPDWNSYSDKVCMVVEAYLLVKEGKLNFIHLIFSAAGANGGGGYKISEYYDLNTADIYFYRCPISKIVVLFRQNPEQYGKMVESYREIISKNPGYAPLAIGEYLYENNRLEESLPYLLEAMEEARDASCSGALLPVMVDIVRMRRAVGDISGAFAALEECEKQLRRIGRAHWLFLLDAFRVRLYLDTGNMEKVQEWLSAVRLDVFTELNNVREFELITYARVLTVMNRTNDAQLLLQRLLAFSTESKRPHSRVEILNLLALLAFRDNHVRQALRYIDESLAIGIKEGYVRSFLDELAPMAQILRAYIKSRGKQSEVQLMKERKIFAARLLSQIRDSLLQTAQAHGEVAAGAAEKILEQFTAQEKKVLELMTNAETNEKICEKLGISLRTVKTHTGNIYGKLGVKDRFQCIKLLRELELL</sequence>